<dbReference type="AlphaFoldDB" id="A0A0D2FMI7"/>
<dbReference type="InterPro" id="IPR036770">
    <property type="entry name" value="Ankyrin_rpt-contain_sf"/>
</dbReference>
<dbReference type="PANTHER" id="PTHR10039">
    <property type="entry name" value="AMELOGENIN"/>
    <property type="match status" value="1"/>
</dbReference>
<dbReference type="VEuPathDB" id="FungiDB:Z519_11502"/>
<dbReference type="InterPro" id="IPR002110">
    <property type="entry name" value="Ankyrin_rpt"/>
</dbReference>
<sequence>MEIENRGDIRLYVHHELQRYINDPKAIEELRETIVSRDSGIFQWAVLMVGTVHDLYLSGVRLSRILDAISTKPVHPHDLYRSLFEDIGKEKRQKSLQIIRWVLFAKQPLSLGQLRHAIAVESDPESTSLAECLESVDCETDDELERRIRELSRGLLEGYGVYRMIQFIHQSALDFVSEEGYRILDDSLQSFEEFIGKSHFKLSRICVRYMNMERAQLDRSLKYDDLADFIQDTGLLGYASNYWLRHAKDVEAHNIHQDDLLALFGWLVSELVDAWTRSQIHFRLQNPIPVKVEVGMDLLEIAARSGLTSVVRECLDRLSKNVVKVPADHWEHHRSPLSWAAASAEEGVVKMLIERDDVDVNFKGAGKHPPILYAASRGHVQIVKLLLTHKAIDVNRTSKGRTLLGYALVCGFDEIQSLLLSRNDLDVNLLYRGKSLLAWAIRKNDKQFLKKLLERKDINVNLQDVKGWTSTPLCWAAYYGHVEIIKMLLAHPAIDVDMKDAWGGNALEIATGKRRQDIIALLKDARATMPEPPASRTVYYGAEGDL</sequence>
<reference evidence="1" key="1">
    <citation type="submission" date="2015-01" db="EMBL/GenBank/DDBJ databases">
        <title>The Genome Sequence of Cladophialophora bantiana CBS 173.52.</title>
        <authorList>
            <consortium name="The Broad Institute Genomics Platform"/>
            <person name="Cuomo C."/>
            <person name="de Hoog S."/>
            <person name="Gorbushina A."/>
            <person name="Stielow B."/>
            <person name="Teixiera M."/>
            <person name="Abouelleil A."/>
            <person name="Chapman S.B."/>
            <person name="Priest M."/>
            <person name="Young S.K."/>
            <person name="Wortman J."/>
            <person name="Nusbaum C."/>
            <person name="Birren B."/>
        </authorList>
    </citation>
    <scope>NUCLEOTIDE SEQUENCE [LARGE SCALE GENOMIC DNA]</scope>
    <source>
        <strain evidence="1">CBS 173.52</strain>
    </source>
</reference>
<organism evidence="1 2">
    <name type="scientific">Cladophialophora bantiana (strain ATCC 10958 / CBS 173.52 / CDC B-1940 / NIH 8579)</name>
    <name type="common">Xylohypha bantiana</name>
    <dbReference type="NCBI Taxonomy" id="1442370"/>
    <lineage>
        <taxon>Eukaryota</taxon>
        <taxon>Fungi</taxon>
        <taxon>Dikarya</taxon>
        <taxon>Ascomycota</taxon>
        <taxon>Pezizomycotina</taxon>
        <taxon>Eurotiomycetes</taxon>
        <taxon>Chaetothyriomycetidae</taxon>
        <taxon>Chaetothyriales</taxon>
        <taxon>Herpotrichiellaceae</taxon>
        <taxon>Cladophialophora</taxon>
    </lineage>
</organism>
<name>A0A0D2FMI7_CLAB1</name>
<gene>
    <name evidence="1" type="ORF">Z519_11502</name>
</gene>
<dbReference type="Pfam" id="PF12796">
    <property type="entry name" value="Ank_2"/>
    <property type="match status" value="2"/>
</dbReference>
<proteinExistence type="predicted"/>
<dbReference type="SUPFAM" id="SSF48403">
    <property type="entry name" value="Ankyrin repeat"/>
    <property type="match status" value="1"/>
</dbReference>
<keyword evidence="2" id="KW-1185">Reference proteome</keyword>
<dbReference type="OrthoDB" id="4160849at2759"/>
<dbReference type="Gene3D" id="1.25.40.20">
    <property type="entry name" value="Ankyrin repeat-containing domain"/>
    <property type="match status" value="2"/>
</dbReference>
<accession>A0A0D2FMI7</accession>
<evidence type="ECO:0000313" key="2">
    <source>
        <dbReference type="Proteomes" id="UP000053789"/>
    </source>
</evidence>
<dbReference type="RefSeq" id="XP_016614586.1">
    <property type="nucleotide sequence ID" value="XM_016769213.1"/>
</dbReference>
<dbReference type="GeneID" id="27704430"/>
<dbReference type="Proteomes" id="UP000053789">
    <property type="component" value="Unassembled WGS sequence"/>
</dbReference>
<dbReference type="SMART" id="SM00248">
    <property type="entry name" value="ANK"/>
    <property type="match status" value="6"/>
</dbReference>
<protein>
    <submittedName>
        <fullName evidence="1">Uncharacterized protein</fullName>
    </submittedName>
</protein>
<dbReference type="EMBL" id="KN847001">
    <property type="protein sequence ID" value="KIW87917.1"/>
    <property type="molecule type" value="Genomic_DNA"/>
</dbReference>
<dbReference type="PANTHER" id="PTHR10039:SF5">
    <property type="entry name" value="NACHT DOMAIN-CONTAINING PROTEIN"/>
    <property type="match status" value="1"/>
</dbReference>
<dbReference type="HOGENOM" id="CLU_000288_34_14_1"/>
<evidence type="ECO:0000313" key="1">
    <source>
        <dbReference type="EMBL" id="KIW87917.1"/>
    </source>
</evidence>